<dbReference type="RefSeq" id="WP_112750136.1">
    <property type="nucleotide sequence ID" value="NZ_QMFY01000031.1"/>
</dbReference>
<dbReference type="Pfam" id="PF13689">
    <property type="entry name" value="DUF4154"/>
    <property type="match status" value="1"/>
</dbReference>
<dbReference type="Proteomes" id="UP000251889">
    <property type="component" value="Unassembled WGS sequence"/>
</dbReference>
<protein>
    <submittedName>
        <fullName evidence="2">YfiR family protein</fullName>
    </submittedName>
</protein>
<organism evidence="2 3">
    <name type="scientific">Pseudochryseolinea flava</name>
    <dbReference type="NCBI Taxonomy" id="2059302"/>
    <lineage>
        <taxon>Bacteria</taxon>
        <taxon>Pseudomonadati</taxon>
        <taxon>Bacteroidota</taxon>
        <taxon>Cytophagia</taxon>
        <taxon>Cytophagales</taxon>
        <taxon>Fulvivirgaceae</taxon>
        <taxon>Pseudochryseolinea</taxon>
    </lineage>
</organism>
<dbReference type="InterPro" id="IPR025293">
    <property type="entry name" value="YfiR/HmsC-like"/>
</dbReference>
<gene>
    <name evidence="2" type="ORF">DQQ10_27330</name>
</gene>
<feature type="signal peptide" evidence="1">
    <location>
        <begin position="1"/>
        <end position="20"/>
    </location>
</feature>
<evidence type="ECO:0000256" key="1">
    <source>
        <dbReference type="SAM" id="SignalP"/>
    </source>
</evidence>
<dbReference type="AlphaFoldDB" id="A0A364XVX6"/>
<reference evidence="2 3" key="1">
    <citation type="submission" date="2018-06" db="EMBL/GenBank/DDBJ databases">
        <title>Chryseolinea flavus sp. nov., a member of the phylum Bacteroidetes isolated from soil.</title>
        <authorList>
            <person name="Li Y."/>
            <person name="Wang J."/>
        </authorList>
    </citation>
    <scope>NUCLEOTIDE SEQUENCE [LARGE SCALE GENOMIC DNA]</scope>
    <source>
        <strain evidence="2 3">SDU1-6</strain>
    </source>
</reference>
<evidence type="ECO:0000313" key="2">
    <source>
        <dbReference type="EMBL" id="RAV97665.1"/>
    </source>
</evidence>
<keyword evidence="1" id="KW-0732">Signal</keyword>
<evidence type="ECO:0000313" key="3">
    <source>
        <dbReference type="Proteomes" id="UP000251889"/>
    </source>
</evidence>
<dbReference type="OrthoDB" id="1342147at2"/>
<dbReference type="EMBL" id="QMFY01000031">
    <property type="protein sequence ID" value="RAV97665.1"/>
    <property type="molecule type" value="Genomic_DNA"/>
</dbReference>
<feature type="chain" id="PRO_5016669048" evidence="1">
    <location>
        <begin position="21"/>
        <end position="172"/>
    </location>
</feature>
<sequence>MKKIATLVVATLLISGSAFAQAAERPIHEVYSMMVFNFTRYVQWPDQSTSGEFVIGVVGSQTIFATLNEWYGGKPKGSKTYVIKKFNSAAEVTDCHVLFIDKSKSGEFETINNKLKGKGTLLITDKNGLGEKGSSINFKTVDNKLKFELNQKAIETANLKVSGSLSSMAILI</sequence>
<keyword evidence="3" id="KW-1185">Reference proteome</keyword>
<name>A0A364XVX6_9BACT</name>
<proteinExistence type="predicted"/>
<comment type="caution">
    <text evidence="2">The sequence shown here is derived from an EMBL/GenBank/DDBJ whole genome shotgun (WGS) entry which is preliminary data.</text>
</comment>
<accession>A0A364XVX6</accession>